<dbReference type="GO" id="GO:0003989">
    <property type="term" value="F:acetyl-CoA carboxylase activity"/>
    <property type="evidence" value="ECO:0007669"/>
    <property type="project" value="UniProtKB-EC"/>
</dbReference>
<keyword evidence="4 10" id="KW-0547">Nucleotide-binding</keyword>
<keyword evidence="8 10" id="KW-0275">Fatty acid biosynthesis</keyword>
<proteinExistence type="inferred from homology"/>
<evidence type="ECO:0000256" key="10">
    <source>
        <dbReference type="HAMAP-Rule" id="MF_00823"/>
    </source>
</evidence>
<keyword evidence="13" id="KW-1185">Reference proteome</keyword>
<comment type="caution">
    <text evidence="12">The sequence shown here is derived from an EMBL/GenBank/DDBJ whole genome shotgun (WGS) entry which is preliminary data.</text>
</comment>
<evidence type="ECO:0000256" key="9">
    <source>
        <dbReference type="ARBA" id="ARBA00049152"/>
    </source>
</evidence>
<evidence type="ECO:0000256" key="6">
    <source>
        <dbReference type="ARBA" id="ARBA00022840"/>
    </source>
</evidence>
<dbReference type="InterPro" id="IPR001095">
    <property type="entry name" value="Acetyl_CoA_COase_a_su"/>
</dbReference>
<accession>A0ABU9UEB3</accession>
<comment type="similarity">
    <text evidence="10">Belongs to the AccA family.</text>
</comment>
<comment type="subunit">
    <text evidence="10">Acetyl-CoA carboxylase is a heterohexamer composed of biotin carboxyl carrier protein (AccB), biotin carboxylase (AccC) and two subunits each of ACCase subunit alpha (AccA) and ACCase subunit beta (AccD).</text>
</comment>
<comment type="subcellular location">
    <subcellularLocation>
        <location evidence="10">Cytoplasm</location>
    </subcellularLocation>
</comment>
<evidence type="ECO:0000313" key="13">
    <source>
        <dbReference type="Proteomes" id="UP001466331"/>
    </source>
</evidence>
<comment type="function">
    <text evidence="10">Component of the acetyl coenzyme A carboxylase (ACC) complex. First, biotin carboxylase catalyzes the carboxylation of biotin on its carrier protein (BCCP) and then the CO(2) group is transferred by the carboxyltransferase to acetyl-CoA to form malonyl-CoA.</text>
</comment>
<dbReference type="Pfam" id="PF03255">
    <property type="entry name" value="ACCA"/>
    <property type="match status" value="1"/>
</dbReference>
<dbReference type="InterPro" id="IPR029045">
    <property type="entry name" value="ClpP/crotonase-like_dom_sf"/>
</dbReference>
<comment type="catalytic activity">
    <reaction evidence="9 10">
        <text>N(6)-carboxybiotinyl-L-lysyl-[protein] + acetyl-CoA = N(6)-biotinyl-L-lysyl-[protein] + malonyl-CoA</text>
        <dbReference type="Rhea" id="RHEA:54728"/>
        <dbReference type="Rhea" id="RHEA-COMP:10505"/>
        <dbReference type="Rhea" id="RHEA-COMP:10506"/>
        <dbReference type="ChEBI" id="CHEBI:57288"/>
        <dbReference type="ChEBI" id="CHEBI:57384"/>
        <dbReference type="ChEBI" id="CHEBI:83144"/>
        <dbReference type="ChEBI" id="CHEBI:83145"/>
        <dbReference type="EC" id="2.1.3.15"/>
    </reaction>
</comment>
<keyword evidence="7 10" id="KW-0443">Lipid metabolism</keyword>
<keyword evidence="6 10" id="KW-0067">ATP-binding</keyword>
<evidence type="ECO:0000313" key="12">
    <source>
        <dbReference type="EMBL" id="MEM5948497.1"/>
    </source>
</evidence>
<keyword evidence="10" id="KW-0963">Cytoplasm</keyword>
<evidence type="ECO:0000256" key="7">
    <source>
        <dbReference type="ARBA" id="ARBA00023098"/>
    </source>
</evidence>
<name>A0ABU9UEB3_9SPIR</name>
<keyword evidence="2 10" id="KW-0444">Lipid biosynthesis</keyword>
<dbReference type="HAMAP" id="MF_00823">
    <property type="entry name" value="AcetylCoA_CT_alpha"/>
    <property type="match status" value="1"/>
</dbReference>
<keyword evidence="3 10" id="KW-0808">Transferase</keyword>
<evidence type="ECO:0000256" key="8">
    <source>
        <dbReference type="ARBA" id="ARBA00023160"/>
    </source>
</evidence>
<dbReference type="PRINTS" id="PR01069">
    <property type="entry name" value="ACCCTRFRASEA"/>
</dbReference>
<protein>
    <recommendedName>
        <fullName evidence="10">Acetyl-coenzyme A carboxylase carboxyl transferase subunit alpha</fullName>
        <shortName evidence="10">ACCase subunit alpha</shortName>
        <shortName evidence="10">Acetyl-CoA carboxylase carboxyltransferase subunit alpha</shortName>
        <ecNumber evidence="10">2.1.3.15</ecNumber>
    </recommendedName>
</protein>
<dbReference type="SUPFAM" id="SSF52096">
    <property type="entry name" value="ClpP/crotonase"/>
    <property type="match status" value="1"/>
</dbReference>
<evidence type="ECO:0000256" key="3">
    <source>
        <dbReference type="ARBA" id="ARBA00022679"/>
    </source>
</evidence>
<dbReference type="EC" id="2.1.3.15" evidence="10"/>
<dbReference type="NCBIfam" id="TIGR00513">
    <property type="entry name" value="accA"/>
    <property type="match status" value="1"/>
</dbReference>
<keyword evidence="12" id="KW-0436">Ligase</keyword>
<keyword evidence="5 10" id="KW-0276">Fatty acid metabolism</keyword>
<dbReference type="RefSeq" id="WP_420069940.1">
    <property type="nucleotide sequence ID" value="NZ_JBCHKQ010000003.1"/>
</dbReference>
<evidence type="ECO:0000256" key="1">
    <source>
        <dbReference type="ARBA" id="ARBA00004956"/>
    </source>
</evidence>
<evidence type="ECO:0000256" key="2">
    <source>
        <dbReference type="ARBA" id="ARBA00022516"/>
    </source>
</evidence>
<evidence type="ECO:0000256" key="5">
    <source>
        <dbReference type="ARBA" id="ARBA00022832"/>
    </source>
</evidence>
<dbReference type="Gene3D" id="3.90.226.10">
    <property type="entry name" value="2-enoyl-CoA Hydratase, Chain A, domain 1"/>
    <property type="match status" value="1"/>
</dbReference>
<dbReference type="EMBL" id="JBCHKQ010000003">
    <property type="protein sequence ID" value="MEM5948497.1"/>
    <property type="molecule type" value="Genomic_DNA"/>
</dbReference>
<dbReference type="NCBIfam" id="NF004344">
    <property type="entry name" value="PRK05724.1"/>
    <property type="match status" value="1"/>
</dbReference>
<dbReference type="InterPro" id="IPR011763">
    <property type="entry name" value="COA_CT_C"/>
</dbReference>
<dbReference type="Proteomes" id="UP001466331">
    <property type="component" value="Unassembled WGS sequence"/>
</dbReference>
<evidence type="ECO:0000256" key="4">
    <source>
        <dbReference type="ARBA" id="ARBA00022741"/>
    </source>
</evidence>
<gene>
    <name evidence="10" type="primary">accA</name>
    <name evidence="12" type="ORF">WKV44_08055</name>
</gene>
<comment type="pathway">
    <text evidence="1 10">Lipid metabolism; malonyl-CoA biosynthesis; malonyl-CoA from acetyl-CoA: step 1/1.</text>
</comment>
<sequence length="324" mass="35684">MSDIKKIKEQINNIKTELSQTKPELAEELEAILKKLETPQEAKTEEEKIWKSVELARHIQRPTTLDYISRITENFMELHGDRCFGDDPALIGGIAIFEGSPVTIIGHQKGQNMKENIKRNYGMAHPEGYRKALRLAKQAEKFNRPIFTFIDTSGAYPGITAEERGIGEAIARNLKELSILKVPVICIIIGEGGSGGALGIGVGDRVYMLRNSIYSVISPEGCASILLRDASRAKEAAKLMKLTAPYLLEFGIIDGIIEEPEGGAHTDIDATASNIKETLSSALQQLKAKKPAQLIKERTQKLFSLGVYDALEKTPAIKKISIDL</sequence>
<dbReference type="PROSITE" id="PS50989">
    <property type="entry name" value="COA_CT_CTER"/>
    <property type="match status" value="1"/>
</dbReference>
<organism evidence="12 13">
    <name type="scientific">Rarispira pelagica</name>
    <dbReference type="NCBI Taxonomy" id="3141764"/>
    <lineage>
        <taxon>Bacteria</taxon>
        <taxon>Pseudomonadati</taxon>
        <taxon>Spirochaetota</taxon>
        <taxon>Spirochaetia</taxon>
        <taxon>Winmispirales</taxon>
        <taxon>Winmispiraceae</taxon>
        <taxon>Rarispira</taxon>
    </lineage>
</organism>
<feature type="domain" description="CoA carboxyltransferase C-terminal" evidence="11">
    <location>
        <begin position="35"/>
        <end position="285"/>
    </location>
</feature>
<dbReference type="PANTHER" id="PTHR42853">
    <property type="entry name" value="ACETYL-COENZYME A CARBOXYLASE CARBOXYL TRANSFERASE SUBUNIT ALPHA"/>
    <property type="match status" value="1"/>
</dbReference>
<evidence type="ECO:0000259" key="11">
    <source>
        <dbReference type="PROSITE" id="PS50989"/>
    </source>
</evidence>
<dbReference type="NCBIfam" id="NF041504">
    <property type="entry name" value="AccA_sub"/>
    <property type="match status" value="1"/>
</dbReference>
<reference evidence="12 13" key="1">
    <citation type="submission" date="2024-03" db="EMBL/GenBank/DDBJ databases">
        <title>Ignisphaera cupida sp. nov., a hyperthermophilic hydrolytic archaeon from a hot spring of Kamchatka, and proposal of Ignisphaeraceae fam. nov.</title>
        <authorList>
            <person name="Podosokorskaya O.A."/>
            <person name="Elcheninov A.G."/>
            <person name="Maltseva A.I."/>
            <person name="Zayulina K.S."/>
            <person name="Novikov A."/>
            <person name="Merkel A.Y."/>
        </authorList>
    </citation>
    <scope>NUCLEOTIDE SEQUENCE [LARGE SCALE GENOMIC DNA]</scope>
    <source>
        <strain evidence="12 13">38H-sp</strain>
    </source>
</reference>
<dbReference type="PANTHER" id="PTHR42853:SF3">
    <property type="entry name" value="ACETYL-COENZYME A CARBOXYLASE CARBOXYL TRANSFERASE SUBUNIT ALPHA, CHLOROPLASTIC"/>
    <property type="match status" value="1"/>
</dbReference>